<keyword evidence="2" id="KW-1185">Reference proteome</keyword>
<evidence type="ECO:0000313" key="2">
    <source>
        <dbReference type="Proteomes" id="UP000241362"/>
    </source>
</evidence>
<organism evidence="1 2">
    <name type="scientific">Fuscovulum blasticum DSM 2131</name>
    <dbReference type="NCBI Taxonomy" id="1188250"/>
    <lineage>
        <taxon>Bacteria</taxon>
        <taxon>Pseudomonadati</taxon>
        <taxon>Pseudomonadota</taxon>
        <taxon>Alphaproteobacteria</taxon>
        <taxon>Rhodobacterales</taxon>
        <taxon>Paracoccaceae</taxon>
        <taxon>Pseudogemmobacter</taxon>
    </lineage>
</organism>
<dbReference type="InterPro" id="IPR009752">
    <property type="entry name" value="Phage_Mu_GpJ"/>
</dbReference>
<proteinExistence type="predicted"/>
<dbReference type="EMBL" id="PZKE01000002">
    <property type="protein sequence ID" value="PTE15922.1"/>
    <property type="molecule type" value="Genomic_DNA"/>
</dbReference>
<name>A0A2T4JDD5_FUSBL</name>
<reference evidence="1 2" key="1">
    <citation type="submission" date="2018-03" db="EMBL/GenBank/DDBJ databases">
        <title>Rhodobacter blasticus.</title>
        <authorList>
            <person name="Meyer T.E."/>
            <person name="Miller S."/>
            <person name="Lodha T."/>
            <person name="Gandham S."/>
            <person name="Chintalapati S."/>
            <person name="Chintalapati V.R."/>
        </authorList>
    </citation>
    <scope>NUCLEOTIDE SEQUENCE [LARGE SCALE GENOMIC DNA]</scope>
    <source>
        <strain evidence="1 2">DSM 2131</strain>
    </source>
</reference>
<dbReference type="Pfam" id="PF07030">
    <property type="entry name" value="Phage_Mu_Gp36"/>
    <property type="match status" value="1"/>
</dbReference>
<sequence length="162" mass="17412">MGDQGRRGGTAPGGSVVTYATRTDITDLYGVNALVVADHDRVGVPDDAAITRALVMASGEIDTYLARRYTLPLTVTPAHLVQLCVDIALYRMALSQDVASEEHRKRYEDAISVLTKMADGRVSLVLPPVEGSEDETPAVTGAQPIVAGGPPRLFSRDKMREF</sequence>
<gene>
    <name evidence="1" type="ORF">C5F44_02465</name>
</gene>
<dbReference type="AlphaFoldDB" id="A0A2T4JDD5"/>
<evidence type="ECO:0000313" key="1">
    <source>
        <dbReference type="EMBL" id="PTE15922.1"/>
    </source>
</evidence>
<dbReference type="Proteomes" id="UP000241362">
    <property type="component" value="Unassembled WGS sequence"/>
</dbReference>
<accession>A0A2T4JDD5</accession>
<comment type="caution">
    <text evidence="1">The sequence shown here is derived from an EMBL/GenBank/DDBJ whole genome shotgun (WGS) entry which is preliminary data.</text>
</comment>
<protein>
    <submittedName>
        <fullName evidence="1">DUF1320 domain-containing protein</fullName>
    </submittedName>
</protein>